<keyword evidence="3" id="KW-1185">Reference proteome</keyword>
<keyword evidence="1" id="KW-0472">Membrane</keyword>
<name>A0ABY8CEQ9_9ARCH</name>
<feature type="transmembrane region" description="Helical" evidence="1">
    <location>
        <begin position="57"/>
        <end position="78"/>
    </location>
</feature>
<evidence type="ECO:0000313" key="2">
    <source>
        <dbReference type="EMBL" id="WEL19699.1"/>
    </source>
</evidence>
<proteinExistence type="predicted"/>
<dbReference type="EMBL" id="CP104395">
    <property type="protein sequence ID" value="WEL19699.1"/>
    <property type="molecule type" value="Genomic_DNA"/>
</dbReference>
<evidence type="ECO:0000313" key="3">
    <source>
        <dbReference type="Proteomes" id="UP001218034"/>
    </source>
</evidence>
<reference evidence="2 3" key="1">
    <citation type="submission" date="2022-09" db="EMBL/GenBank/DDBJ databases">
        <title>Xylan utilization by haloarchaea-nanohaloarchaea associations.</title>
        <authorList>
            <person name="Yakimov M."/>
        </authorList>
    </citation>
    <scope>NUCLEOTIDE SEQUENCE [LARGE SCALE GENOMIC DNA]</scope>
    <source>
        <strain evidence="2 3">SVXNc</strain>
    </source>
</reference>
<sequence>MSLKEKLKNNFMAGLVLLAPLVLTVLVINTFLGWSSFLVNPVLDVTELGSYTDNNVFIARLIVIAIGTIFIALIGSVARTDNGKRFLGGFGRLVNIVPLFRTIYFSIKHFADSVVDNDSKYKKAVLVEYPDKDTYRIGFLTASTPERISKETGESLKNIFMPNSPNPTGGMLVMVPERKIYDIDLTIKEAFKTTMTTGISKDEADEIMEKHME</sequence>
<dbReference type="RefSeq" id="WP_347721532.1">
    <property type="nucleotide sequence ID" value="NZ_CP104395.1"/>
</dbReference>
<dbReference type="InterPro" id="IPR007462">
    <property type="entry name" value="COV1-like"/>
</dbReference>
<dbReference type="PANTHER" id="PTHR31876">
    <property type="entry name" value="COV-LIKE PROTEIN 1"/>
    <property type="match status" value="1"/>
</dbReference>
<dbReference type="PANTHER" id="PTHR31876:SF26">
    <property type="entry name" value="PROTEIN LIKE COV 2"/>
    <property type="match status" value="1"/>
</dbReference>
<gene>
    <name evidence="2" type="ORF">SVXNc_0685</name>
</gene>
<dbReference type="GeneID" id="98290737"/>
<keyword evidence="1" id="KW-0812">Transmembrane</keyword>
<protein>
    <submittedName>
        <fullName evidence="2">Membrane protein</fullName>
    </submittedName>
</protein>
<accession>A0ABY8CEQ9</accession>
<dbReference type="Proteomes" id="UP001218034">
    <property type="component" value="Chromosome"/>
</dbReference>
<feature type="transmembrane region" description="Helical" evidence="1">
    <location>
        <begin position="12"/>
        <end position="37"/>
    </location>
</feature>
<keyword evidence="1" id="KW-1133">Transmembrane helix</keyword>
<dbReference type="Pfam" id="PF04367">
    <property type="entry name" value="DUF502"/>
    <property type="match status" value="1"/>
</dbReference>
<organism evidence="2 3">
    <name type="scientific">Candidatus Nanohalococcus occultus</name>
    <dbReference type="NCBI Taxonomy" id="2978047"/>
    <lineage>
        <taxon>Archaea</taxon>
        <taxon>Candidatus Nanohalarchaeota</taxon>
        <taxon>Candidatus Nanohalarchaeota incertae sedis</taxon>
        <taxon>Candidatus Nanohalococcus</taxon>
    </lineage>
</organism>
<evidence type="ECO:0000256" key="1">
    <source>
        <dbReference type="SAM" id="Phobius"/>
    </source>
</evidence>